<keyword evidence="4" id="KW-0325">Glycoprotein</keyword>
<dbReference type="RefSeq" id="WP_190055744.1">
    <property type="nucleotide sequence ID" value="NZ_BMWH01000002.1"/>
</dbReference>
<dbReference type="InterPro" id="IPR000413">
    <property type="entry name" value="Integrin_alpha"/>
</dbReference>
<dbReference type="InterPro" id="IPR013517">
    <property type="entry name" value="FG-GAP"/>
</dbReference>
<dbReference type="PROSITE" id="PS51318">
    <property type="entry name" value="TAT"/>
    <property type="match status" value="1"/>
</dbReference>
<dbReference type="Proteomes" id="UP000623010">
    <property type="component" value="Unassembled WGS sequence"/>
</dbReference>
<dbReference type="InterPro" id="IPR028994">
    <property type="entry name" value="Integrin_alpha_N"/>
</dbReference>
<dbReference type="PRINTS" id="PR01185">
    <property type="entry name" value="INTEGRINA"/>
</dbReference>
<accession>A0A918V5L5</accession>
<protein>
    <recommendedName>
        <fullName evidence="8">Integrin-like protein</fullName>
    </recommendedName>
</protein>
<keyword evidence="3" id="KW-0378">Hydrolase</keyword>
<dbReference type="EMBL" id="BMWH01000002">
    <property type="protein sequence ID" value="GGZ71890.1"/>
    <property type="molecule type" value="Genomic_DNA"/>
</dbReference>
<keyword evidence="1 5" id="KW-0732">Signal</keyword>
<sequence length="492" mass="48855">MTPRIPRPLRRRVALAAATAVTAALAAPAAAHAAPAAPAPATRAQDFNGDGRADLAVAAPAATVAGRAQAGYVAVLYGSPSGLRTATKQVFTQDSAGVPGTPEAGDRFGSALAGGDLDGDGYADLVVGVGGEDTVSGGTDSGYVEVLWGGPHGLSGASSLATGRNVADRLGAAGRLTLAGPDVVTVENQHDLRVLKGPFRRDGSAAGGEQLVRDQFDSRVLDLAAGDLNGDGRIDVAATENDGDEYDARRIVYWLGTPDGLTPYTLVYDIDGAGLQGGENLDVGDVNGDGRADLVVGRAVEGYDSDLDTYRAKGGRVAWIPGTPDGPDGVKAVFVNQDSPDVPGTAETGDGFGTDVSVGDVDGDGYADIAVGVPGEDLGRVADAGAVVVLHGSAHGPVGAGAHTVTQNTPNVPGSAEKGDVFGTATRLADTDGDGRADLAVGAPGENGGAGSVWTFRSGAGTVVAPNATTVFGNGTLGTVATGARLGSGFAH</sequence>
<feature type="chain" id="PRO_5036918645" description="Integrin-like protein" evidence="5">
    <location>
        <begin position="34"/>
        <end position="492"/>
    </location>
</feature>
<dbReference type="Gene3D" id="2.130.10.130">
    <property type="entry name" value="Integrin alpha, N-terminal"/>
    <property type="match status" value="4"/>
</dbReference>
<dbReference type="InterPro" id="IPR013519">
    <property type="entry name" value="Int_alpha_beta-p"/>
</dbReference>
<dbReference type="PANTHER" id="PTHR23221:SF7">
    <property type="entry name" value="PHOSPHATIDYLINOSITOL-GLYCAN-SPECIFIC PHOSPHOLIPASE D"/>
    <property type="match status" value="1"/>
</dbReference>
<evidence type="ECO:0000256" key="4">
    <source>
        <dbReference type="ARBA" id="ARBA00023180"/>
    </source>
</evidence>
<reference evidence="6" key="1">
    <citation type="journal article" date="2014" name="Int. J. Syst. Evol. Microbiol.">
        <title>Complete genome sequence of Corynebacterium casei LMG S-19264T (=DSM 44701T), isolated from a smear-ripened cheese.</title>
        <authorList>
            <consortium name="US DOE Joint Genome Institute (JGI-PGF)"/>
            <person name="Walter F."/>
            <person name="Albersmeier A."/>
            <person name="Kalinowski J."/>
            <person name="Ruckert C."/>
        </authorList>
    </citation>
    <scope>NUCLEOTIDE SEQUENCE</scope>
    <source>
        <strain evidence="6">JCM 5016</strain>
    </source>
</reference>
<dbReference type="PANTHER" id="PTHR23221">
    <property type="entry name" value="GLYCOSYLPHOSPHATIDYLINOSITOL PHOSPHOLIPASE D"/>
    <property type="match status" value="1"/>
</dbReference>
<dbReference type="Pfam" id="PF01839">
    <property type="entry name" value="FG-GAP"/>
    <property type="match status" value="4"/>
</dbReference>
<organism evidence="6 7">
    <name type="scientific">Streptomyces echinoruber</name>
    <dbReference type="NCBI Taxonomy" id="68898"/>
    <lineage>
        <taxon>Bacteria</taxon>
        <taxon>Bacillati</taxon>
        <taxon>Actinomycetota</taxon>
        <taxon>Actinomycetes</taxon>
        <taxon>Kitasatosporales</taxon>
        <taxon>Streptomycetaceae</taxon>
        <taxon>Streptomyces</taxon>
    </lineage>
</organism>
<dbReference type="Pfam" id="PF13517">
    <property type="entry name" value="FG-GAP_3"/>
    <property type="match status" value="1"/>
</dbReference>
<comment type="caution">
    <text evidence="6">The sequence shown here is derived from an EMBL/GenBank/DDBJ whole genome shotgun (WGS) entry which is preliminary data.</text>
</comment>
<reference evidence="6" key="2">
    <citation type="submission" date="2020-09" db="EMBL/GenBank/DDBJ databases">
        <authorList>
            <person name="Sun Q."/>
            <person name="Ohkuma M."/>
        </authorList>
    </citation>
    <scope>NUCLEOTIDE SEQUENCE</scope>
    <source>
        <strain evidence="6">JCM 5016</strain>
    </source>
</reference>
<evidence type="ECO:0000256" key="5">
    <source>
        <dbReference type="SAM" id="SignalP"/>
    </source>
</evidence>
<feature type="signal peptide" evidence="5">
    <location>
        <begin position="1"/>
        <end position="33"/>
    </location>
</feature>
<evidence type="ECO:0000256" key="2">
    <source>
        <dbReference type="ARBA" id="ARBA00022737"/>
    </source>
</evidence>
<gene>
    <name evidence="6" type="ORF">GCM10010389_06360</name>
</gene>
<evidence type="ECO:0000313" key="7">
    <source>
        <dbReference type="Proteomes" id="UP000623010"/>
    </source>
</evidence>
<dbReference type="SUPFAM" id="SSF69318">
    <property type="entry name" value="Integrin alpha N-terminal domain"/>
    <property type="match status" value="2"/>
</dbReference>
<dbReference type="GO" id="GO:0016787">
    <property type="term" value="F:hydrolase activity"/>
    <property type="evidence" value="ECO:0007669"/>
    <property type="project" value="UniProtKB-KW"/>
</dbReference>
<dbReference type="GO" id="GO:0008305">
    <property type="term" value="C:integrin complex"/>
    <property type="evidence" value="ECO:0007669"/>
    <property type="project" value="InterPro"/>
</dbReference>
<keyword evidence="7" id="KW-1185">Reference proteome</keyword>
<dbReference type="AlphaFoldDB" id="A0A918V5L5"/>
<evidence type="ECO:0000256" key="1">
    <source>
        <dbReference type="ARBA" id="ARBA00022729"/>
    </source>
</evidence>
<keyword evidence="2" id="KW-0677">Repeat</keyword>
<dbReference type="InterPro" id="IPR006311">
    <property type="entry name" value="TAT_signal"/>
</dbReference>
<evidence type="ECO:0000313" key="6">
    <source>
        <dbReference type="EMBL" id="GGZ71890.1"/>
    </source>
</evidence>
<dbReference type="GO" id="GO:0007155">
    <property type="term" value="P:cell adhesion"/>
    <property type="evidence" value="ECO:0007669"/>
    <property type="project" value="InterPro"/>
</dbReference>
<proteinExistence type="predicted"/>
<dbReference type="PROSITE" id="PS51470">
    <property type="entry name" value="FG_GAP"/>
    <property type="match status" value="3"/>
</dbReference>
<evidence type="ECO:0000256" key="3">
    <source>
        <dbReference type="ARBA" id="ARBA00022801"/>
    </source>
</evidence>
<dbReference type="SMART" id="SM00191">
    <property type="entry name" value="Int_alpha"/>
    <property type="match status" value="5"/>
</dbReference>
<name>A0A918V5L5_9ACTN</name>
<evidence type="ECO:0008006" key="8">
    <source>
        <dbReference type="Google" id="ProtNLM"/>
    </source>
</evidence>